<dbReference type="EnsemblPlants" id="novel_model_1369_5bd9a17a">
    <property type="protein sequence ID" value="cds.novel_model_1369_5bd9a17a"/>
    <property type="gene ID" value="novel_gene_761_5bd9a17a"/>
</dbReference>
<protein>
    <submittedName>
        <fullName evidence="1">Uncharacterized protein</fullName>
    </submittedName>
</protein>
<dbReference type="AlphaFoldDB" id="A0A803QTZ9"/>
<evidence type="ECO:0000313" key="2">
    <source>
        <dbReference type="Proteomes" id="UP000596661"/>
    </source>
</evidence>
<dbReference type="EMBL" id="UZAU01000025">
    <property type="status" value="NOT_ANNOTATED_CDS"/>
    <property type="molecule type" value="Genomic_DNA"/>
</dbReference>
<reference evidence="1" key="1">
    <citation type="submission" date="2018-11" db="EMBL/GenBank/DDBJ databases">
        <authorList>
            <person name="Grassa J C."/>
        </authorList>
    </citation>
    <scope>NUCLEOTIDE SEQUENCE [LARGE SCALE GENOMIC DNA]</scope>
</reference>
<name>A0A803QTZ9_CANSA</name>
<dbReference type="Proteomes" id="UP000596661">
    <property type="component" value="Chromosome 1"/>
</dbReference>
<evidence type="ECO:0000313" key="1">
    <source>
        <dbReference type="EnsemblPlants" id="cds.novel_model_1369_5bd9a17a"/>
    </source>
</evidence>
<sequence>MKLDLSWYWRKICALRQSLSKGQILADGHKGKFKASLLYNSTILRQLVLYSGAVWNSVNMPKHRFML</sequence>
<keyword evidence="2" id="KW-1185">Reference proteome</keyword>
<proteinExistence type="predicted"/>
<reference evidence="1" key="2">
    <citation type="submission" date="2021-03" db="UniProtKB">
        <authorList>
            <consortium name="EnsemblPlants"/>
        </authorList>
    </citation>
    <scope>IDENTIFICATION</scope>
</reference>
<organism evidence="1 2">
    <name type="scientific">Cannabis sativa</name>
    <name type="common">Hemp</name>
    <name type="synonym">Marijuana</name>
    <dbReference type="NCBI Taxonomy" id="3483"/>
    <lineage>
        <taxon>Eukaryota</taxon>
        <taxon>Viridiplantae</taxon>
        <taxon>Streptophyta</taxon>
        <taxon>Embryophyta</taxon>
        <taxon>Tracheophyta</taxon>
        <taxon>Spermatophyta</taxon>
        <taxon>Magnoliopsida</taxon>
        <taxon>eudicotyledons</taxon>
        <taxon>Gunneridae</taxon>
        <taxon>Pentapetalae</taxon>
        <taxon>rosids</taxon>
        <taxon>fabids</taxon>
        <taxon>Rosales</taxon>
        <taxon>Cannabaceae</taxon>
        <taxon>Cannabis</taxon>
    </lineage>
</organism>
<accession>A0A803QTZ9</accession>
<dbReference type="Gramene" id="novel_model_1369_5bd9a17a">
    <property type="protein sequence ID" value="cds.novel_model_1369_5bd9a17a"/>
    <property type="gene ID" value="novel_gene_761_5bd9a17a"/>
</dbReference>